<dbReference type="RefSeq" id="WP_281488323.1">
    <property type="nucleotide sequence ID" value="NZ_JASATX010000002.1"/>
</dbReference>
<protein>
    <submittedName>
        <fullName evidence="2">Uncharacterized protein</fullName>
    </submittedName>
</protein>
<feature type="coiled-coil region" evidence="1">
    <location>
        <begin position="52"/>
        <end position="93"/>
    </location>
</feature>
<comment type="caution">
    <text evidence="2">The sequence shown here is derived from an EMBL/GenBank/DDBJ whole genome shotgun (WGS) entry which is preliminary data.</text>
</comment>
<dbReference type="AlphaFoldDB" id="A0AAW6T511"/>
<accession>A0AAW6T511</accession>
<keyword evidence="1" id="KW-0175">Coiled coil</keyword>
<name>A0AAW6T511_9MICO</name>
<gene>
    <name evidence="2" type="ORF">QF206_06105</name>
</gene>
<evidence type="ECO:0000313" key="3">
    <source>
        <dbReference type="Proteomes" id="UP001321506"/>
    </source>
</evidence>
<proteinExistence type="predicted"/>
<keyword evidence="3" id="KW-1185">Reference proteome</keyword>
<sequence length="108" mass="11893">MADLQVQTALLQQLEDDLLAIATEYENADDFSASVAAAVGDDGLEDRVREFSRKWNDRRKNMTEQVKALYEQVKAIRENLDAVDQELVRALEEAAAETAANAPSAVPA</sequence>
<reference evidence="2 3" key="1">
    <citation type="submission" date="2023-04" db="EMBL/GenBank/DDBJ databases">
        <title>Klugiella caeni sp. nov. isolated from the sludge of biochemical tank.</title>
        <authorList>
            <person name="Geng K."/>
        </authorList>
    </citation>
    <scope>NUCLEOTIDE SEQUENCE [LARGE SCALE GENOMIC DNA]</scope>
    <source>
        <strain evidence="2 3">YN-L-19</strain>
    </source>
</reference>
<evidence type="ECO:0000313" key="2">
    <source>
        <dbReference type="EMBL" id="MDI2098534.1"/>
    </source>
</evidence>
<organism evidence="2 3">
    <name type="scientific">Ruicaihuangia caeni</name>
    <dbReference type="NCBI Taxonomy" id="3042517"/>
    <lineage>
        <taxon>Bacteria</taxon>
        <taxon>Bacillati</taxon>
        <taxon>Actinomycetota</taxon>
        <taxon>Actinomycetes</taxon>
        <taxon>Micrococcales</taxon>
        <taxon>Microbacteriaceae</taxon>
        <taxon>Ruicaihuangia</taxon>
    </lineage>
</organism>
<evidence type="ECO:0000256" key="1">
    <source>
        <dbReference type="SAM" id="Coils"/>
    </source>
</evidence>
<dbReference type="EMBL" id="JASATX010000002">
    <property type="protein sequence ID" value="MDI2098534.1"/>
    <property type="molecule type" value="Genomic_DNA"/>
</dbReference>
<dbReference type="Proteomes" id="UP001321506">
    <property type="component" value="Unassembled WGS sequence"/>
</dbReference>